<keyword evidence="6" id="KW-1133">Transmembrane helix</keyword>
<dbReference type="GO" id="GO:0031418">
    <property type="term" value="F:L-ascorbic acid binding"/>
    <property type="evidence" value="ECO:0007669"/>
    <property type="project" value="InterPro"/>
</dbReference>
<keyword evidence="4" id="KW-0560">Oxidoreductase</keyword>
<dbReference type="GO" id="GO:0005783">
    <property type="term" value="C:endoplasmic reticulum"/>
    <property type="evidence" value="ECO:0007669"/>
    <property type="project" value="TreeGrafter"/>
</dbReference>
<dbReference type="Pfam" id="PF13640">
    <property type="entry name" value="2OG-FeII_Oxy_3"/>
    <property type="match status" value="1"/>
</dbReference>
<evidence type="ECO:0000256" key="4">
    <source>
        <dbReference type="ARBA" id="ARBA00023002"/>
    </source>
</evidence>
<dbReference type="PANTHER" id="PTHR10869">
    <property type="entry name" value="PROLYL 4-HYDROXYLASE ALPHA SUBUNIT"/>
    <property type="match status" value="1"/>
</dbReference>
<dbReference type="OrthoDB" id="420380at2759"/>
<organism evidence="8 9">
    <name type="scientific">Bodo saltans</name>
    <name type="common">Flagellated protozoan</name>
    <dbReference type="NCBI Taxonomy" id="75058"/>
    <lineage>
        <taxon>Eukaryota</taxon>
        <taxon>Discoba</taxon>
        <taxon>Euglenozoa</taxon>
        <taxon>Kinetoplastea</taxon>
        <taxon>Metakinetoplastina</taxon>
        <taxon>Eubodonida</taxon>
        <taxon>Bodonidae</taxon>
        <taxon>Bodo</taxon>
    </lineage>
</organism>
<dbReference type="Proteomes" id="UP000051952">
    <property type="component" value="Unassembled WGS sequence"/>
</dbReference>
<dbReference type="GO" id="GO:0004656">
    <property type="term" value="F:procollagen-proline 4-dioxygenase activity"/>
    <property type="evidence" value="ECO:0007669"/>
    <property type="project" value="TreeGrafter"/>
</dbReference>
<evidence type="ECO:0000313" key="9">
    <source>
        <dbReference type="Proteomes" id="UP000051952"/>
    </source>
</evidence>
<protein>
    <submittedName>
        <fullName evidence="8">2OG-Fe(II) oxygenase, putative</fullName>
    </submittedName>
</protein>
<dbReference type="InterPro" id="IPR044862">
    <property type="entry name" value="Pro_4_hyd_alph_FE2OG_OXY"/>
</dbReference>
<keyword evidence="6" id="KW-0812">Transmembrane</keyword>
<feature type="domain" description="Fe2OG dioxygenase" evidence="7">
    <location>
        <begin position="206"/>
        <end position="325"/>
    </location>
</feature>
<reference evidence="9" key="1">
    <citation type="submission" date="2015-09" db="EMBL/GenBank/DDBJ databases">
        <authorList>
            <consortium name="Pathogen Informatics"/>
        </authorList>
    </citation>
    <scope>NUCLEOTIDE SEQUENCE [LARGE SCALE GENOMIC DNA]</scope>
    <source>
        <strain evidence="9">Lake Konstanz</strain>
    </source>
</reference>
<evidence type="ECO:0000256" key="3">
    <source>
        <dbReference type="ARBA" id="ARBA00022964"/>
    </source>
</evidence>
<dbReference type="AlphaFoldDB" id="A0A0S4IVX8"/>
<gene>
    <name evidence="8" type="ORF">BSAL_71085</name>
</gene>
<dbReference type="PANTHER" id="PTHR10869:SF246">
    <property type="entry name" value="TRANSMEMBRANE PROLYL 4-HYDROXYLASE"/>
    <property type="match status" value="1"/>
</dbReference>
<dbReference type="InterPro" id="IPR006620">
    <property type="entry name" value="Pro_4_hyd_alph"/>
</dbReference>
<feature type="transmembrane region" description="Helical" evidence="6">
    <location>
        <begin position="12"/>
        <end position="32"/>
    </location>
</feature>
<evidence type="ECO:0000259" key="7">
    <source>
        <dbReference type="PROSITE" id="PS51471"/>
    </source>
</evidence>
<dbReference type="InterPro" id="IPR045054">
    <property type="entry name" value="P4HA-like"/>
</dbReference>
<comment type="cofactor">
    <cofactor evidence="1">
        <name>L-ascorbate</name>
        <dbReference type="ChEBI" id="CHEBI:38290"/>
    </cofactor>
</comment>
<proteinExistence type="predicted"/>
<dbReference type="PROSITE" id="PS51471">
    <property type="entry name" value="FE2OG_OXY"/>
    <property type="match status" value="1"/>
</dbReference>
<accession>A0A0S4IVX8</accession>
<evidence type="ECO:0000313" key="8">
    <source>
        <dbReference type="EMBL" id="CUG05651.1"/>
    </source>
</evidence>
<dbReference type="SMART" id="SM00702">
    <property type="entry name" value="P4Hc"/>
    <property type="match status" value="1"/>
</dbReference>
<name>A0A0S4IVX8_BODSA</name>
<evidence type="ECO:0000256" key="6">
    <source>
        <dbReference type="SAM" id="Phobius"/>
    </source>
</evidence>
<evidence type="ECO:0000256" key="5">
    <source>
        <dbReference type="ARBA" id="ARBA00023004"/>
    </source>
</evidence>
<dbReference type="GO" id="GO:0005506">
    <property type="term" value="F:iron ion binding"/>
    <property type="evidence" value="ECO:0007669"/>
    <property type="project" value="InterPro"/>
</dbReference>
<keyword evidence="3" id="KW-0223">Dioxygenase</keyword>
<evidence type="ECO:0000256" key="1">
    <source>
        <dbReference type="ARBA" id="ARBA00001961"/>
    </source>
</evidence>
<sequence length="328" mass="37180">MKSVSPRVRSNVLRLVIFAIVASVMMFFLLFAPSKHDTTWQARRAVSDVKTVNAVVSNPKNAAPLVNGTTKSPFDLVKGEDYFADYDIHNVRLPDAGEDYDDGKNPKWKFRYLNITTANRPFIWLSAKPRIALIPNFLSDEECDSMISIASPRLERSQVVPFQNSKNKNTVDEVRTSSQTWLDVTSGVGKQVADRLLEMLHFPPGSSEMMQILRYQTDQKYDAHNDYFDPRLYGPQATNRAVTAFLYLSTVEEGGHTWFPDADGKKHEQWDFKSCKRGLGYKPKKGNVVVFYDMMPNGDYDPLSLHGGCPVKKGVKWGGTLWLRVDTK</sequence>
<keyword evidence="5" id="KW-0408">Iron</keyword>
<dbReference type="VEuPathDB" id="TriTrypDB:BSAL_71085"/>
<keyword evidence="2" id="KW-0479">Metal-binding</keyword>
<keyword evidence="9" id="KW-1185">Reference proteome</keyword>
<evidence type="ECO:0000256" key="2">
    <source>
        <dbReference type="ARBA" id="ARBA00022723"/>
    </source>
</evidence>
<keyword evidence="6" id="KW-0472">Membrane</keyword>
<dbReference type="Gene3D" id="2.60.120.620">
    <property type="entry name" value="q2cbj1_9rhob like domain"/>
    <property type="match status" value="1"/>
</dbReference>
<dbReference type="InterPro" id="IPR005123">
    <property type="entry name" value="Oxoglu/Fe-dep_dioxygenase_dom"/>
</dbReference>
<dbReference type="EMBL" id="CYKH01000542">
    <property type="protein sequence ID" value="CUG05651.1"/>
    <property type="molecule type" value="Genomic_DNA"/>
</dbReference>